<feature type="repeat" description="NHL" evidence="2">
    <location>
        <begin position="69"/>
        <end position="108"/>
    </location>
</feature>
<accession>A0A2N5ZHL9</accession>
<evidence type="ECO:0000313" key="5">
    <source>
        <dbReference type="Proteomes" id="UP000234857"/>
    </source>
</evidence>
<dbReference type="GO" id="GO:0008270">
    <property type="term" value="F:zinc ion binding"/>
    <property type="evidence" value="ECO:0007669"/>
    <property type="project" value="UniProtKB-KW"/>
</dbReference>
<dbReference type="InterPro" id="IPR001258">
    <property type="entry name" value="NHL_repeat"/>
</dbReference>
<evidence type="ECO:0000313" key="4">
    <source>
        <dbReference type="EMBL" id="PLX18187.1"/>
    </source>
</evidence>
<evidence type="ECO:0000256" key="1">
    <source>
        <dbReference type="ARBA" id="ARBA00022737"/>
    </source>
</evidence>
<dbReference type="PANTHER" id="PTHR24104">
    <property type="entry name" value="E3 UBIQUITIN-PROTEIN LIGASE NHLRC1-RELATED"/>
    <property type="match status" value="1"/>
</dbReference>
<organism evidence="4 5">
    <name type="scientific">Muiribacterium halophilum</name>
    <dbReference type="NCBI Taxonomy" id="2053465"/>
    <lineage>
        <taxon>Bacteria</taxon>
        <taxon>Candidatus Muiribacteriota</taxon>
        <taxon>Candidatus Muiribacteriia</taxon>
        <taxon>Candidatus Muiribacteriales</taxon>
        <taxon>Candidatus Muiribacteriaceae</taxon>
        <taxon>Candidatus Muiribacterium</taxon>
    </lineage>
</organism>
<dbReference type="AlphaFoldDB" id="A0A2N5ZHL9"/>
<dbReference type="InterPro" id="IPR011042">
    <property type="entry name" value="6-blade_b-propeller_TolB-like"/>
</dbReference>
<dbReference type="Proteomes" id="UP000234857">
    <property type="component" value="Unassembled WGS sequence"/>
</dbReference>
<protein>
    <recommendedName>
        <fullName evidence="6">6-bladed beta-propeller</fullName>
    </recommendedName>
</protein>
<evidence type="ECO:0000256" key="2">
    <source>
        <dbReference type="PROSITE-ProRule" id="PRU00504"/>
    </source>
</evidence>
<comment type="caution">
    <text evidence="4">The sequence shown here is derived from an EMBL/GenBank/DDBJ whole genome shotgun (WGS) entry which is preliminary data.</text>
</comment>
<keyword evidence="3" id="KW-1133">Transmembrane helix</keyword>
<keyword evidence="3" id="KW-0472">Membrane</keyword>
<gene>
    <name evidence="4" type="ORF">C0601_05360</name>
</gene>
<evidence type="ECO:0008006" key="6">
    <source>
        <dbReference type="Google" id="ProtNLM"/>
    </source>
</evidence>
<dbReference type="InterPro" id="IPR050952">
    <property type="entry name" value="TRIM-NHL_E3_ligases"/>
</dbReference>
<keyword evidence="3" id="KW-0812">Transmembrane</keyword>
<reference evidence="4 5" key="1">
    <citation type="submission" date="2017-11" db="EMBL/GenBank/DDBJ databases">
        <title>Genome-resolved metagenomics identifies genetic mobility, metabolic interactions, and unexpected diversity in perchlorate-reducing communities.</title>
        <authorList>
            <person name="Barnum T.P."/>
            <person name="Figueroa I.A."/>
            <person name="Carlstrom C.I."/>
            <person name="Lucas L.N."/>
            <person name="Engelbrektson A.L."/>
            <person name="Coates J.D."/>
        </authorList>
    </citation>
    <scope>NUCLEOTIDE SEQUENCE [LARGE SCALE GENOMIC DNA]</scope>
    <source>
        <strain evidence="4">BM706</strain>
    </source>
</reference>
<dbReference type="Gene3D" id="2.120.10.30">
    <property type="entry name" value="TolB, C-terminal domain"/>
    <property type="match status" value="2"/>
</dbReference>
<dbReference type="PANTHER" id="PTHR24104:SF25">
    <property type="entry name" value="PROTEIN LIN-41"/>
    <property type="match status" value="1"/>
</dbReference>
<dbReference type="PROSITE" id="PS51125">
    <property type="entry name" value="NHL"/>
    <property type="match status" value="1"/>
</dbReference>
<proteinExistence type="predicted"/>
<evidence type="ECO:0000256" key="3">
    <source>
        <dbReference type="SAM" id="Phobius"/>
    </source>
</evidence>
<name>A0A2N5ZHL9_MUIH1</name>
<dbReference type="SUPFAM" id="SSF101898">
    <property type="entry name" value="NHL repeat"/>
    <property type="match status" value="1"/>
</dbReference>
<sequence length="379" mass="44004">MKNRTIVFTIVLLILNSIIVFSDFLNLKTIIKYDGFKYPIATTRTMDNIFALDMKTKYIYRFSLDGSLEMKFGGPDSFKLPVDIESDGLNNIYVLDSHNNDVKKFDVNGMFKGISAQDLYYPSDIYRGDQGRFYIADYGKQKVKVYDSFFNLEEEIDCIDENDKKYNPTACAGSDNKVYISDWDSNKINVYSIKGVFIESIAPDEKNSFYKVEGIIPHPDGYLTALDWGNSQIKVFDEKHKLVEIKGGFSRSNDGLKYPSDIKKYDETIIVTDSLNKRIKLYSINVNPAPRINITNIRVPVFPILDIFFKANFDSFDPASIELYLNGNLMKIKETDERERRVRVDFPKELVNRQVDFYGYYNYNGKKILFEKKIKLEEY</sequence>
<feature type="transmembrane region" description="Helical" evidence="3">
    <location>
        <begin position="6"/>
        <end position="27"/>
    </location>
</feature>
<dbReference type="CDD" id="cd05819">
    <property type="entry name" value="NHL"/>
    <property type="match status" value="1"/>
</dbReference>
<keyword evidence="1" id="KW-0677">Repeat</keyword>
<dbReference type="EMBL" id="PKTG01000069">
    <property type="protein sequence ID" value="PLX18187.1"/>
    <property type="molecule type" value="Genomic_DNA"/>
</dbReference>